<name>A0AC11B915_SHEEP</name>
<proteinExistence type="predicted"/>
<sequence>MSATRAIYNFLAATGRKGKRGSWYGVSVQAGSTTVSFKITLTLDPRLPYRVLSVPKNTPFTTVLKFAAEEFKVPSATSAPITNGGTEINPTQTAGNAFPKHGSETLIIPRGLEIMLEVVMLLGTHNYLSE</sequence>
<organism evidence="1">
    <name type="scientific">Ovis aries</name>
    <name type="common">Sheep</name>
    <dbReference type="NCBI Taxonomy" id="9940"/>
    <lineage>
        <taxon>Eukaryota</taxon>
        <taxon>Metazoa</taxon>
        <taxon>Chordata</taxon>
        <taxon>Craniata</taxon>
        <taxon>Vertebrata</taxon>
        <taxon>Euteleostomi</taxon>
        <taxon>Mammalia</taxon>
        <taxon>Eutheria</taxon>
        <taxon>Laurasiatheria</taxon>
        <taxon>Artiodactyla</taxon>
        <taxon>Ruminantia</taxon>
        <taxon>Pecora</taxon>
        <taxon>Bovidae</taxon>
        <taxon>Caprinae</taxon>
        <taxon>Ovis</taxon>
    </lineage>
</organism>
<protein>
    <submittedName>
        <fullName evidence="1">Uncharacterized protein</fullName>
    </submittedName>
</protein>
<reference evidence="1" key="1">
    <citation type="submission" date="2020-11" db="EMBL/GenBank/DDBJ databases">
        <authorList>
            <person name="Davenport K.M."/>
            <person name="Bickhart D.M."/>
            <person name="Smith T.P.L."/>
            <person name="Murdoch B.M."/>
            <person name="Rosen B.D."/>
        </authorList>
    </citation>
    <scope>NUCLEOTIDE SEQUENCE [LARGE SCALE GENOMIC DNA]</scope>
    <source>
        <strain evidence="1">OAR_USU_Benz2616</strain>
    </source>
</reference>
<reference evidence="1" key="3">
    <citation type="submission" date="2025-09" db="UniProtKB">
        <authorList>
            <consortium name="Ensembl"/>
        </authorList>
    </citation>
    <scope>IDENTIFICATION</scope>
</reference>
<evidence type="ECO:0000313" key="1">
    <source>
        <dbReference type="Ensembl" id="ENSOARP00020009526.2"/>
    </source>
</evidence>
<reference evidence="1" key="2">
    <citation type="submission" date="2025-08" db="UniProtKB">
        <authorList>
            <consortium name="Ensembl"/>
        </authorList>
    </citation>
    <scope>IDENTIFICATION</scope>
</reference>
<accession>A0AC11B915</accession>
<dbReference type="Ensembl" id="ENSOART00020011587.2">
    <property type="protein sequence ID" value="ENSOARP00020009526.2"/>
    <property type="gene ID" value="ENSOARG00020007592.2"/>
</dbReference>